<accession>A0ABY9VY97</accession>
<dbReference type="EMBL" id="CP134500">
    <property type="protein sequence ID" value="WNF28864.1"/>
    <property type="molecule type" value="Genomic_DNA"/>
</dbReference>
<reference evidence="1 2" key="1">
    <citation type="submission" date="2023-09" db="EMBL/GenBank/DDBJ databases">
        <title>Genome completion map analysis of the actinomycetes C11-1.</title>
        <authorList>
            <person name="Qin P."/>
            <person name="Guan P."/>
        </authorList>
    </citation>
    <scope>NUCLEOTIDE SEQUENCE [LARGE SCALE GENOMIC DNA]</scope>
    <source>
        <strain evidence="1 2">C11-1</strain>
    </source>
</reference>
<name>A0ABY9VY97_9ACTN</name>
<proteinExistence type="predicted"/>
<organism evidence="1 2">
    <name type="scientific">Streptomyces durocortorensis</name>
    <dbReference type="NCBI Taxonomy" id="2811104"/>
    <lineage>
        <taxon>Bacteria</taxon>
        <taxon>Bacillati</taxon>
        <taxon>Actinomycetota</taxon>
        <taxon>Actinomycetes</taxon>
        <taxon>Kitasatosporales</taxon>
        <taxon>Streptomycetaceae</taxon>
        <taxon>Streptomyces</taxon>
    </lineage>
</organism>
<dbReference type="Proteomes" id="UP001303236">
    <property type="component" value="Chromosome"/>
</dbReference>
<keyword evidence="2" id="KW-1185">Reference proteome</keyword>
<protein>
    <submittedName>
        <fullName evidence="1">Uncharacterized protein</fullName>
    </submittedName>
</protein>
<evidence type="ECO:0000313" key="2">
    <source>
        <dbReference type="Proteomes" id="UP001303236"/>
    </source>
</evidence>
<gene>
    <name evidence="1" type="ORF">RI138_19655</name>
</gene>
<evidence type="ECO:0000313" key="1">
    <source>
        <dbReference type="EMBL" id="WNF28864.1"/>
    </source>
</evidence>
<sequence>MPDPTPTDSARLACPACGNRPAHARPANRRRRYELWWECAACPWVGVRSADGGPLRTMRRLRDGWADCMFCGEEEANVVGEPFERDGERLDWLVCLACGRGNTRRLGPAQG</sequence>